<dbReference type="AlphaFoldDB" id="A0A9X6WUY0"/>
<feature type="non-terminal residue" evidence="1">
    <location>
        <position position="85"/>
    </location>
</feature>
<dbReference type="Proteomes" id="UP000224413">
    <property type="component" value="Unassembled WGS sequence"/>
</dbReference>
<organism evidence="1 2">
    <name type="scientific">Bacillus cereus</name>
    <dbReference type="NCBI Taxonomy" id="1396"/>
    <lineage>
        <taxon>Bacteria</taxon>
        <taxon>Bacillati</taxon>
        <taxon>Bacillota</taxon>
        <taxon>Bacilli</taxon>
        <taxon>Bacillales</taxon>
        <taxon>Bacillaceae</taxon>
        <taxon>Bacillus</taxon>
        <taxon>Bacillus cereus group</taxon>
    </lineage>
</organism>
<dbReference type="NCBIfam" id="TIGR01665">
    <property type="entry name" value="put_anti_recept"/>
    <property type="match status" value="1"/>
</dbReference>
<protein>
    <submittedName>
        <fullName evidence="1">Uncharacterized protein</fullName>
    </submittedName>
</protein>
<accession>A0A9X6WUY0</accession>
<dbReference type="EMBL" id="NUWJ01000558">
    <property type="protein sequence ID" value="PFJ98942.1"/>
    <property type="molecule type" value="Genomic_DNA"/>
</dbReference>
<evidence type="ECO:0000313" key="2">
    <source>
        <dbReference type="Proteomes" id="UP000224413"/>
    </source>
</evidence>
<feature type="non-terminal residue" evidence="1">
    <location>
        <position position="1"/>
    </location>
</feature>
<reference evidence="1 2" key="1">
    <citation type="submission" date="2017-09" db="EMBL/GenBank/DDBJ databases">
        <title>Large-scale bioinformatics analysis of Bacillus genomes uncovers conserved roles of natural products in bacterial physiology.</title>
        <authorList>
            <consortium name="Agbiome Team Llc"/>
            <person name="Bleich R.M."/>
            <person name="Grubbs K.J."/>
            <person name="Santa Maria K.C."/>
            <person name="Allen S.E."/>
            <person name="Farag S."/>
            <person name="Shank E.A."/>
            <person name="Bowers A."/>
        </authorList>
    </citation>
    <scope>NUCLEOTIDE SEQUENCE [LARGE SCALE GENOMIC DNA]</scope>
    <source>
        <strain evidence="1 2">AFS083741</strain>
    </source>
</reference>
<evidence type="ECO:0000313" key="1">
    <source>
        <dbReference type="EMBL" id="PFJ98942.1"/>
    </source>
</evidence>
<dbReference type="RefSeq" id="WP_303660269.1">
    <property type="nucleotide sequence ID" value="NZ_NUWJ01000558.1"/>
</dbReference>
<proteinExistence type="predicted"/>
<gene>
    <name evidence="1" type="ORF">COI98_33730</name>
</gene>
<name>A0A9X6WUY0_BACCE</name>
<comment type="caution">
    <text evidence="1">The sequence shown here is derived from an EMBL/GenBank/DDBJ whole genome shotgun (WGS) entry which is preliminary data.</text>
</comment>
<sequence length="85" mass="9749">VLKEVRDGRIVPYVINNEVEKDSKDRSVTIHASGAWVQISKSGIIKPQRIESKTVNEFIDIALEGMKWKRGKTEYSTFHTMTIDE</sequence>
<dbReference type="InterPro" id="IPR007119">
    <property type="entry name" value="Phage_tail_spike_N"/>
</dbReference>